<protein>
    <submittedName>
        <fullName evidence="1">Uncharacterized protein</fullName>
    </submittedName>
</protein>
<proteinExistence type="predicted"/>
<dbReference type="EMBL" id="CCSB01000003">
    <property type="protein sequence ID" value="CDZ78225.1"/>
    <property type="molecule type" value="Genomic_DNA"/>
</dbReference>
<organism evidence="1 2">
    <name type="scientific">Legionella massiliensis</name>
    <dbReference type="NCBI Taxonomy" id="1034943"/>
    <lineage>
        <taxon>Bacteria</taxon>
        <taxon>Pseudomonadati</taxon>
        <taxon>Pseudomonadota</taxon>
        <taxon>Gammaproteobacteria</taxon>
        <taxon>Legionellales</taxon>
        <taxon>Legionellaceae</taxon>
        <taxon>Legionella</taxon>
    </lineage>
</organism>
<name>A0A078KUU5_9GAMM</name>
<dbReference type="RefSeq" id="WP_043874755.1">
    <property type="nucleotide sequence ID" value="NZ_CCVW01000003.1"/>
</dbReference>
<evidence type="ECO:0000313" key="2">
    <source>
        <dbReference type="Proteomes" id="UP000044071"/>
    </source>
</evidence>
<reference evidence="1 2" key="1">
    <citation type="submission" date="2014-06" db="EMBL/GenBank/DDBJ databases">
        <authorList>
            <person name="Urmite Genomes Urmite Genomes"/>
        </authorList>
    </citation>
    <scope>NUCLEOTIDE SEQUENCE [LARGE SCALE GENOMIC DNA]</scope>
</reference>
<sequence length="864" mass="98022">MSIPAQQANKNIPIDLIKKRMLEKIDALFQLGLANQDKHSEKNLRTLYSVINQDNHDVDINELKQRMGQAINDLDLTQYNINEESGYKEGVLACIQALKEIGIATENWNLGTNNIQDVLLSAGNKLKADLERVLKAERANLLEQLKNKDLEYQEIPQDYRENDSFIIELVELELKLKHEGILQQEIDENDFVLIHPFHLLDEHFSSRSEQAQNRILELLGTMPRLTMRQLANPSKTLQRTMEEYDLSLNQSIALYTAQYDTNALESLPQEFERNEIILEAAVRNNPAQLKFVPEDMKQKLIDKIGAENLLSSNILAYKFFPKNDSNTQAINSYFSKIENIVVNTSFNDAELRDVALVYGNKEKRKGRTAFVGFSYSVTTTIVSEAESQEILTELDELVIAMKAANNQKDLHLALAAHSNTGGKENIGHLRHNDIAELCKRHGEIRQINLLTCSAAGTQNIPDEEQKMISELRKKESEIKKYIFARKLPGQSEKTFRDYYRALCEKNNIDGVYLLVENKETIPKYQLHVMKLVNEELLSKTVDIPANKEKFIQRFEVMYNDKVKNNGGKLISLSLAELIELRSATAEQHRFDPNHPKFKKDKKRFPLLAKFEIQEQDLKESKMKSLAKSLKEKNISQEISIQAYPGFMEVDTETNYLRAVKGHTFHLDSYKKSLYGTGQSGVDRVKALTQQKSIISALAQSEVSSSQAKKLKVTLRPDSVATMGQENTPPQIPLIDSHELTELKGSSDKCPELIALEKAVSKQLNDIIKSIESSKENSGDLAKEKARIIGGFLKTLSNATTVEEYCNTITNFRQSPKYRAINPPRNTYQVLGWMGETEGSLISDLHHAAVQHIQSKSSNTPSTLM</sequence>
<dbReference type="STRING" id="1034943.BN59_02533"/>
<accession>A0A078KUU5</accession>
<gene>
    <name evidence="1" type="ORF">BN59_02533</name>
</gene>
<dbReference type="Proteomes" id="UP000044071">
    <property type="component" value="Unassembled WGS sequence"/>
</dbReference>
<keyword evidence="2" id="KW-1185">Reference proteome</keyword>
<dbReference type="AlphaFoldDB" id="A0A078KUU5"/>
<evidence type="ECO:0000313" key="1">
    <source>
        <dbReference type="EMBL" id="CDZ78225.1"/>
    </source>
</evidence>